<dbReference type="KEGG" id="soe:110805980"/>
<feature type="transmembrane region" description="Helical" evidence="8">
    <location>
        <begin position="109"/>
        <end position="139"/>
    </location>
</feature>
<dbReference type="OrthoDB" id="1926504at2759"/>
<dbReference type="InterPro" id="IPR006459">
    <property type="entry name" value="CASP/CASPL"/>
</dbReference>
<evidence type="ECO:0000256" key="4">
    <source>
        <dbReference type="ARBA" id="ARBA00022475"/>
    </source>
</evidence>
<dbReference type="GO" id="GO:0005886">
    <property type="term" value="C:plasma membrane"/>
    <property type="evidence" value="ECO:0007669"/>
    <property type="project" value="UniProtKB-SubCell"/>
</dbReference>
<dbReference type="NCBIfam" id="TIGR01569">
    <property type="entry name" value="A_tha_TIGR01569"/>
    <property type="match status" value="1"/>
</dbReference>
<keyword evidence="10" id="KW-1185">Reference proteome</keyword>
<proteinExistence type="inferred from homology"/>
<evidence type="ECO:0000256" key="3">
    <source>
        <dbReference type="ARBA" id="ARBA00011489"/>
    </source>
</evidence>
<dbReference type="GeneID" id="110805980"/>
<evidence type="ECO:0000256" key="5">
    <source>
        <dbReference type="ARBA" id="ARBA00022692"/>
    </source>
</evidence>
<sequence>MSSMESEKGTVVAPPAAENGNNKKCGGVDVILRVLLLAASIAAVVVMVTSNQTETVPTPRGPMRAPAKFHHSPAFIYFVVALSITGVYSIITSIASLSSMRKSKVPAKLFWILLLHDVLILGIVASATGAAGGVGYIGLKGNTHVRWMKICNLYGKFCRHIGASILVSLFAAVVLVLLVVLDGYSLYRRIPAS</sequence>
<organism evidence="10 11">
    <name type="scientific">Spinacia oleracea</name>
    <name type="common">Spinach</name>
    <dbReference type="NCBI Taxonomy" id="3562"/>
    <lineage>
        <taxon>Eukaryota</taxon>
        <taxon>Viridiplantae</taxon>
        <taxon>Streptophyta</taxon>
        <taxon>Embryophyta</taxon>
        <taxon>Tracheophyta</taxon>
        <taxon>Spermatophyta</taxon>
        <taxon>Magnoliopsida</taxon>
        <taxon>eudicotyledons</taxon>
        <taxon>Gunneridae</taxon>
        <taxon>Pentapetalae</taxon>
        <taxon>Caryophyllales</taxon>
        <taxon>Chenopodiaceae</taxon>
        <taxon>Chenopodioideae</taxon>
        <taxon>Anserineae</taxon>
        <taxon>Spinacia</taxon>
    </lineage>
</organism>
<name>A0A9R0JGB2_SPIOL</name>
<evidence type="ECO:0000259" key="9">
    <source>
        <dbReference type="Pfam" id="PF04535"/>
    </source>
</evidence>
<comment type="subcellular location">
    <subcellularLocation>
        <location evidence="1 8">Cell membrane</location>
        <topology evidence="1 8">Multi-pass membrane protein</topology>
    </subcellularLocation>
</comment>
<accession>A0A9R0JGB2</accession>
<feature type="transmembrane region" description="Helical" evidence="8">
    <location>
        <begin position="159"/>
        <end position="181"/>
    </location>
</feature>
<dbReference type="Pfam" id="PF04535">
    <property type="entry name" value="CASP_dom"/>
    <property type="match status" value="1"/>
</dbReference>
<feature type="transmembrane region" description="Helical" evidence="8">
    <location>
        <begin position="74"/>
        <end position="97"/>
    </location>
</feature>
<feature type="domain" description="Casparian strip membrane protein" evidence="9">
    <location>
        <begin position="23"/>
        <end position="174"/>
    </location>
</feature>
<dbReference type="RefSeq" id="XP_021867307.1">
    <property type="nucleotide sequence ID" value="XM_022011615.2"/>
</dbReference>
<comment type="similarity">
    <text evidence="2 8">Belongs to the Casparian strip membrane proteins (CASP) family.</text>
</comment>
<feature type="transmembrane region" description="Helical" evidence="8">
    <location>
        <begin position="30"/>
        <end position="50"/>
    </location>
</feature>
<evidence type="ECO:0000313" key="11">
    <source>
        <dbReference type="RefSeq" id="XP_021867307.1"/>
    </source>
</evidence>
<keyword evidence="5 8" id="KW-0812">Transmembrane</keyword>
<gene>
    <name evidence="11" type="primary">LOC110805980</name>
</gene>
<dbReference type="AlphaFoldDB" id="A0A9R0JGB2"/>
<keyword evidence="7 8" id="KW-0472">Membrane</keyword>
<keyword evidence="4 8" id="KW-1003">Cell membrane</keyword>
<evidence type="ECO:0000256" key="1">
    <source>
        <dbReference type="ARBA" id="ARBA00004651"/>
    </source>
</evidence>
<keyword evidence="6 8" id="KW-1133">Transmembrane helix</keyword>
<dbReference type="PANTHER" id="PTHR36488">
    <property type="entry name" value="CASP-LIKE PROTEIN 1U1"/>
    <property type="match status" value="1"/>
</dbReference>
<reference evidence="11" key="2">
    <citation type="submission" date="2025-08" db="UniProtKB">
        <authorList>
            <consortium name="RefSeq"/>
        </authorList>
    </citation>
    <scope>IDENTIFICATION</scope>
    <source>
        <tissue evidence="11">Leaf</tissue>
    </source>
</reference>
<evidence type="ECO:0000256" key="2">
    <source>
        <dbReference type="ARBA" id="ARBA00007651"/>
    </source>
</evidence>
<dbReference type="Proteomes" id="UP000813463">
    <property type="component" value="Chromosome 3"/>
</dbReference>
<dbReference type="InterPro" id="IPR044173">
    <property type="entry name" value="CASPL"/>
</dbReference>
<dbReference type="InterPro" id="IPR006702">
    <property type="entry name" value="CASP_dom"/>
</dbReference>
<reference evidence="10" key="1">
    <citation type="journal article" date="2021" name="Nat. Commun.">
        <title>Genomic analyses provide insights into spinach domestication and the genetic basis of agronomic traits.</title>
        <authorList>
            <person name="Cai X."/>
            <person name="Sun X."/>
            <person name="Xu C."/>
            <person name="Sun H."/>
            <person name="Wang X."/>
            <person name="Ge C."/>
            <person name="Zhang Z."/>
            <person name="Wang Q."/>
            <person name="Fei Z."/>
            <person name="Jiao C."/>
            <person name="Wang Q."/>
        </authorList>
    </citation>
    <scope>NUCLEOTIDE SEQUENCE [LARGE SCALE GENOMIC DNA]</scope>
    <source>
        <strain evidence="10">cv. Varoflay</strain>
    </source>
</reference>
<evidence type="ECO:0000313" key="10">
    <source>
        <dbReference type="Proteomes" id="UP000813463"/>
    </source>
</evidence>
<evidence type="ECO:0000256" key="7">
    <source>
        <dbReference type="ARBA" id="ARBA00023136"/>
    </source>
</evidence>
<dbReference type="PANTHER" id="PTHR36488:SF8">
    <property type="entry name" value="CASP-LIKE PROTEIN 1U1"/>
    <property type="match status" value="1"/>
</dbReference>
<comment type="subunit">
    <text evidence="3 8">Homodimer and heterodimers.</text>
</comment>
<evidence type="ECO:0000256" key="8">
    <source>
        <dbReference type="RuleBase" id="RU361233"/>
    </source>
</evidence>
<evidence type="ECO:0000256" key="6">
    <source>
        <dbReference type="ARBA" id="ARBA00022989"/>
    </source>
</evidence>
<protein>
    <recommendedName>
        <fullName evidence="8">CASP-like protein</fullName>
    </recommendedName>
</protein>